<name>A0ABN3J3D5_9ACTN</name>
<dbReference type="Proteomes" id="UP001501231">
    <property type="component" value="Unassembled WGS sequence"/>
</dbReference>
<evidence type="ECO:0000313" key="2">
    <source>
        <dbReference type="Proteomes" id="UP001501231"/>
    </source>
</evidence>
<sequence length="63" mass="6841">MRDQAVLLECWDPSPALPVVRDAFAMDEHGRGLAIVAYAEETGVRRSATGEGKIVWALRSISA</sequence>
<proteinExistence type="predicted"/>
<comment type="caution">
    <text evidence="1">The sequence shown here is derived from an EMBL/GenBank/DDBJ whole genome shotgun (WGS) entry which is preliminary data.</text>
</comment>
<gene>
    <name evidence="1" type="ORF">GCM10010191_34900</name>
</gene>
<evidence type="ECO:0000313" key="1">
    <source>
        <dbReference type="EMBL" id="GAA2420633.1"/>
    </source>
</evidence>
<organism evidence="1 2">
    <name type="scientific">Actinomadura vinacea</name>
    <dbReference type="NCBI Taxonomy" id="115336"/>
    <lineage>
        <taxon>Bacteria</taxon>
        <taxon>Bacillati</taxon>
        <taxon>Actinomycetota</taxon>
        <taxon>Actinomycetes</taxon>
        <taxon>Streptosporangiales</taxon>
        <taxon>Thermomonosporaceae</taxon>
        <taxon>Actinomadura</taxon>
    </lineage>
</organism>
<protein>
    <recommendedName>
        <fullName evidence="3">ATP-binding protein</fullName>
    </recommendedName>
</protein>
<dbReference type="EMBL" id="BAAARW010000012">
    <property type="protein sequence ID" value="GAA2420633.1"/>
    <property type="molecule type" value="Genomic_DNA"/>
</dbReference>
<keyword evidence="2" id="KW-1185">Reference proteome</keyword>
<reference evidence="1 2" key="1">
    <citation type="journal article" date="2019" name="Int. J. Syst. Evol. Microbiol.">
        <title>The Global Catalogue of Microorganisms (GCM) 10K type strain sequencing project: providing services to taxonomists for standard genome sequencing and annotation.</title>
        <authorList>
            <consortium name="The Broad Institute Genomics Platform"/>
            <consortium name="The Broad Institute Genome Sequencing Center for Infectious Disease"/>
            <person name="Wu L."/>
            <person name="Ma J."/>
        </authorList>
    </citation>
    <scope>NUCLEOTIDE SEQUENCE [LARGE SCALE GENOMIC DNA]</scope>
    <source>
        <strain evidence="1 2">JCM 3325</strain>
    </source>
</reference>
<evidence type="ECO:0008006" key="3">
    <source>
        <dbReference type="Google" id="ProtNLM"/>
    </source>
</evidence>
<accession>A0ABN3J3D5</accession>